<dbReference type="KEGG" id="hpel:HZS54_04605"/>
<dbReference type="RefSeq" id="WP_179920773.1">
    <property type="nucleotide sequence ID" value="NZ_CP058909.1"/>
</dbReference>
<protein>
    <submittedName>
        <fullName evidence="2">Uncharacterized protein</fullName>
    </submittedName>
</protein>
<evidence type="ECO:0000256" key="1">
    <source>
        <dbReference type="SAM" id="Coils"/>
    </source>
</evidence>
<dbReference type="Proteomes" id="UP000509346">
    <property type="component" value="Chromosome"/>
</dbReference>
<dbReference type="AlphaFoldDB" id="A0A7D5PA39"/>
<proteinExistence type="predicted"/>
<evidence type="ECO:0000313" key="2">
    <source>
        <dbReference type="EMBL" id="QLH80958.1"/>
    </source>
</evidence>
<keyword evidence="1" id="KW-0175">Coiled coil</keyword>
<keyword evidence="3" id="KW-1185">Reference proteome</keyword>
<dbReference type="EMBL" id="CP058909">
    <property type="protein sequence ID" value="QLH80958.1"/>
    <property type="molecule type" value="Genomic_DNA"/>
</dbReference>
<feature type="coiled-coil region" evidence="1">
    <location>
        <begin position="18"/>
        <end position="52"/>
    </location>
</feature>
<sequence>MSEDDQPDVRPEDALQVAQRALAKVGDLEDLVEDQQDEIDDLQSELTAVSLRVSEFDDGREYDQLTRDDKVGKVREYGFRRADEGHGLTKLDYKDIKWSVFEGEPSPAHCYTLMELAASARGFEHRDPADGNEHLAVNATEAKRGPAFYSAKKDAAEEGRSG</sequence>
<organism evidence="2 3">
    <name type="scientific">Halosimplex pelagicum</name>
    <dbReference type="NCBI Taxonomy" id="869886"/>
    <lineage>
        <taxon>Archaea</taxon>
        <taxon>Methanobacteriati</taxon>
        <taxon>Methanobacteriota</taxon>
        <taxon>Stenosarchaea group</taxon>
        <taxon>Halobacteria</taxon>
        <taxon>Halobacteriales</taxon>
        <taxon>Haloarculaceae</taxon>
        <taxon>Halosimplex</taxon>
    </lineage>
</organism>
<reference evidence="2 3" key="1">
    <citation type="submission" date="2020-07" db="EMBL/GenBank/DDBJ databases">
        <title>Halosimplex litoreum sp. nov. and Halosimplex rubrum sp. nov., isolated from different salt environments.</title>
        <authorList>
            <person name="Cui H."/>
        </authorList>
    </citation>
    <scope>NUCLEOTIDE SEQUENCE [LARGE SCALE GENOMIC DNA]</scope>
    <source>
        <strain evidence="2 3">R2</strain>
    </source>
</reference>
<dbReference type="OrthoDB" id="320638at2157"/>
<accession>A0A7D5PA39</accession>
<name>A0A7D5PA39_9EURY</name>
<gene>
    <name evidence="2" type="ORF">HZS54_04605</name>
</gene>
<evidence type="ECO:0000313" key="3">
    <source>
        <dbReference type="Proteomes" id="UP000509346"/>
    </source>
</evidence>
<dbReference type="GeneID" id="56081844"/>